<proteinExistence type="predicted"/>
<evidence type="ECO:0000313" key="3">
    <source>
        <dbReference type="Proteomes" id="UP000002051"/>
    </source>
</evidence>
<organism evidence="1 3">
    <name type="scientific">Medicago truncatula</name>
    <name type="common">Barrel medic</name>
    <name type="synonym">Medicago tribuloides</name>
    <dbReference type="NCBI Taxonomy" id="3880"/>
    <lineage>
        <taxon>Eukaryota</taxon>
        <taxon>Viridiplantae</taxon>
        <taxon>Streptophyta</taxon>
        <taxon>Embryophyta</taxon>
        <taxon>Tracheophyta</taxon>
        <taxon>Spermatophyta</taxon>
        <taxon>Magnoliopsida</taxon>
        <taxon>eudicotyledons</taxon>
        <taxon>Gunneridae</taxon>
        <taxon>Pentapetalae</taxon>
        <taxon>rosids</taxon>
        <taxon>fabids</taxon>
        <taxon>Fabales</taxon>
        <taxon>Fabaceae</taxon>
        <taxon>Papilionoideae</taxon>
        <taxon>50 kb inversion clade</taxon>
        <taxon>NPAAA clade</taxon>
        <taxon>Hologalegina</taxon>
        <taxon>IRL clade</taxon>
        <taxon>Trifolieae</taxon>
        <taxon>Medicago</taxon>
    </lineage>
</organism>
<dbReference type="EMBL" id="CM001220">
    <property type="protein sequence ID" value="KEH32043.1"/>
    <property type="molecule type" value="Genomic_DNA"/>
</dbReference>
<dbReference type="Proteomes" id="UP000002051">
    <property type="component" value="Chromosome 4"/>
</dbReference>
<evidence type="ECO:0000313" key="2">
    <source>
        <dbReference type="EnsemblPlants" id="KEH32043"/>
    </source>
</evidence>
<dbReference type="AlphaFoldDB" id="A0A072USJ0"/>
<sequence length="69" mass="7836">MCCVHLAEVGLSLLKPEDIMQLRSYMLFIYLQPIVKGEGPEVSFPQHTAKLPVIDQTSSLQNKYPLTFK</sequence>
<reference evidence="2" key="3">
    <citation type="submission" date="2015-04" db="UniProtKB">
        <authorList>
            <consortium name="EnsemblPlants"/>
        </authorList>
    </citation>
    <scope>IDENTIFICATION</scope>
    <source>
        <strain evidence="2">cv. Jemalong A17</strain>
    </source>
</reference>
<gene>
    <name evidence="1" type="ordered locus">MTR_4g109750</name>
</gene>
<protein>
    <submittedName>
        <fullName evidence="1 2">Uncharacterized protein</fullName>
    </submittedName>
</protein>
<dbReference type="EnsemblPlants" id="KEH32043">
    <property type="protein sequence ID" value="KEH32043"/>
    <property type="gene ID" value="MTR_4g109750"/>
</dbReference>
<reference evidence="1 3" key="2">
    <citation type="journal article" date="2014" name="BMC Genomics">
        <title>An improved genome release (version Mt4.0) for the model legume Medicago truncatula.</title>
        <authorList>
            <person name="Tang H."/>
            <person name="Krishnakumar V."/>
            <person name="Bidwell S."/>
            <person name="Rosen B."/>
            <person name="Chan A."/>
            <person name="Zhou S."/>
            <person name="Gentzbittel L."/>
            <person name="Childs K.L."/>
            <person name="Yandell M."/>
            <person name="Gundlach H."/>
            <person name="Mayer K.F."/>
            <person name="Schwartz D.C."/>
            <person name="Town C.D."/>
        </authorList>
    </citation>
    <scope>GENOME REANNOTATION</scope>
    <source>
        <strain evidence="1">A17</strain>
        <strain evidence="2 3">cv. Jemalong A17</strain>
    </source>
</reference>
<name>A0A072USJ0_MEDTR</name>
<evidence type="ECO:0000313" key="1">
    <source>
        <dbReference type="EMBL" id="KEH32043.1"/>
    </source>
</evidence>
<keyword evidence="3" id="KW-1185">Reference proteome</keyword>
<dbReference type="HOGENOM" id="CLU_2779675_0_0_1"/>
<reference evidence="1 3" key="1">
    <citation type="journal article" date="2011" name="Nature">
        <title>The Medicago genome provides insight into the evolution of rhizobial symbioses.</title>
        <authorList>
            <person name="Young N.D."/>
            <person name="Debelle F."/>
            <person name="Oldroyd G.E."/>
            <person name="Geurts R."/>
            <person name="Cannon S.B."/>
            <person name="Udvardi M.K."/>
            <person name="Benedito V.A."/>
            <person name="Mayer K.F."/>
            <person name="Gouzy J."/>
            <person name="Schoof H."/>
            <person name="Van de Peer Y."/>
            <person name="Proost S."/>
            <person name="Cook D.R."/>
            <person name="Meyers B.C."/>
            <person name="Spannagl M."/>
            <person name="Cheung F."/>
            <person name="De Mita S."/>
            <person name="Krishnakumar V."/>
            <person name="Gundlach H."/>
            <person name="Zhou S."/>
            <person name="Mudge J."/>
            <person name="Bharti A.K."/>
            <person name="Murray J.D."/>
            <person name="Naoumkina M.A."/>
            <person name="Rosen B."/>
            <person name="Silverstein K.A."/>
            <person name="Tang H."/>
            <person name="Rombauts S."/>
            <person name="Zhao P.X."/>
            <person name="Zhou P."/>
            <person name="Barbe V."/>
            <person name="Bardou P."/>
            <person name="Bechner M."/>
            <person name="Bellec A."/>
            <person name="Berger A."/>
            <person name="Berges H."/>
            <person name="Bidwell S."/>
            <person name="Bisseling T."/>
            <person name="Choisne N."/>
            <person name="Couloux A."/>
            <person name="Denny R."/>
            <person name="Deshpande S."/>
            <person name="Dai X."/>
            <person name="Doyle J.J."/>
            <person name="Dudez A.M."/>
            <person name="Farmer A.D."/>
            <person name="Fouteau S."/>
            <person name="Franken C."/>
            <person name="Gibelin C."/>
            <person name="Gish J."/>
            <person name="Goldstein S."/>
            <person name="Gonzalez A.J."/>
            <person name="Green P.J."/>
            <person name="Hallab A."/>
            <person name="Hartog M."/>
            <person name="Hua A."/>
            <person name="Humphray S.J."/>
            <person name="Jeong D.H."/>
            <person name="Jing Y."/>
            <person name="Jocker A."/>
            <person name="Kenton S.M."/>
            <person name="Kim D.J."/>
            <person name="Klee K."/>
            <person name="Lai H."/>
            <person name="Lang C."/>
            <person name="Lin S."/>
            <person name="Macmil S.L."/>
            <person name="Magdelenat G."/>
            <person name="Matthews L."/>
            <person name="McCorrison J."/>
            <person name="Monaghan E.L."/>
            <person name="Mun J.H."/>
            <person name="Najar F.Z."/>
            <person name="Nicholson C."/>
            <person name="Noirot C."/>
            <person name="O'Bleness M."/>
            <person name="Paule C.R."/>
            <person name="Poulain J."/>
            <person name="Prion F."/>
            <person name="Qin B."/>
            <person name="Qu C."/>
            <person name="Retzel E.F."/>
            <person name="Riddle C."/>
            <person name="Sallet E."/>
            <person name="Samain S."/>
            <person name="Samson N."/>
            <person name="Sanders I."/>
            <person name="Saurat O."/>
            <person name="Scarpelli C."/>
            <person name="Schiex T."/>
            <person name="Segurens B."/>
            <person name="Severin A.J."/>
            <person name="Sherrier D.J."/>
            <person name="Shi R."/>
            <person name="Sims S."/>
            <person name="Singer S.R."/>
            <person name="Sinharoy S."/>
            <person name="Sterck L."/>
            <person name="Viollet A."/>
            <person name="Wang B.B."/>
            <person name="Wang K."/>
            <person name="Wang M."/>
            <person name="Wang X."/>
            <person name="Warfsmann J."/>
            <person name="Weissenbach J."/>
            <person name="White D.D."/>
            <person name="White J.D."/>
            <person name="Wiley G.B."/>
            <person name="Wincker P."/>
            <person name="Xing Y."/>
            <person name="Yang L."/>
            <person name="Yao Z."/>
            <person name="Ying F."/>
            <person name="Zhai J."/>
            <person name="Zhou L."/>
            <person name="Zuber A."/>
            <person name="Denarie J."/>
            <person name="Dixon R.A."/>
            <person name="May G.D."/>
            <person name="Schwartz D.C."/>
            <person name="Rogers J."/>
            <person name="Quetier F."/>
            <person name="Town C.D."/>
            <person name="Roe B.A."/>
        </authorList>
    </citation>
    <scope>NUCLEOTIDE SEQUENCE [LARGE SCALE GENOMIC DNA]</scope>
    <source>
        <strain evidence="1">A17</strain>
        <strain evidence="2 3">cv. Jemalong A17</strain>
    </source>
</reference>
<accession>A0A072USJ0</accession>